<accession>A0ABW3HVA2</accession>
<dbReference type="RefSeq" id="WP_377566967.1">
    <property type="nucleotide sequence ID" value="NZ_JBHTJZ010000035.1"/>
</dbReference>
<reference evidence="3" key="1">
    <citation type="journal article" date="2019" name="Int. J. Syst. Evol. Microbiol.">
        <title>The Global Catalogue of Microorganisms (GCM) 10K type strain sequencing project: providing services to taxonomists for standard genome sequencing and annotation.</title>
        <authorList>
            <consortium name="The Broad Institute Genomics Platform"/>
            <consortium name="The Broad Institute Genome Sequencing Center for Infectious Disease"/>
            <person name="Wu L."/>
            <person name="Ma J."/>
        </authorList>
    </citation>
    <scope>NUCLEOTIDE SEQUENCE [LARGE SCALE GENOMIC DNA]</scope>
    <source>
        <strain evidence="3">CCUG 59129</strain>
    </source>
</reference>
<organism evidence="2 3">
    <name type="scientific">Paenibacillus chungangensis</name>
    <dbReference type="NCBI Taxonomy" id="696535"/>
    <lineage>
        <taxon>Bacteria</taxon>
        <taxon>Bacillati</taxon>
        <taxon>Bacillota</taxon>
        <taxon>Bacilli</taxon>
        <taxon>Bacillales</taxon>
        <taxon>Paenibacillaceae</taxon>
        <taxon>Paenibacillus</taxon>
    </lineage>
</organism>
<evidence type="ECO:0000313" key="2">
    <source>
        <dbReference type="EMBL" id="MFD0961419.1"/>
    </source>
</evidence>
<name>A0ABW3HVA2_9BACL</name>
<sequence>MGKLQALIRLDVRTLLLFTEAYLMLAAAKLQLYRPFAKVAGTLGYKRQETHKEIPLEHIRTIKHITSAIAIMSRYTPWDSQCLVRAIAGMRMLKRRRIPGTLYLGTAKDDDGNLIAHAWLRSGPLYISGADVMKDFTVVESFASASGE</sequence>
<gene>
    <name evidence="2" type="ORF">ACFQ2I_18870</name>
</gene>
<protein>
    <submittedName>
        <fullName evidence="2">Lasso peptide biosynthesis B2 protein</fullName>
    </submittedName>
</protein>
<dbReference type="InterPro" id="IPR032708">
    <property type="entry name" value="McjB_C"/>
</dbReference>
<dbReference type="Pfam" id="PF13471">
    <property type="entry name" value="Transglut_core3"/>
    <property type="match status" value="1"/>
</dbReference>
<comment type="caution">
    <text evidence="2">The sequence shown here is derived from an EMBL/GenBank/DDBJ whole genome shotgun (WGS) entry which is preliminary data.</text>
</comment>
<dbReference type="InterPro" id="IPR053521">
    <property type="entry name" value="McjB-like"/>
</dbReference>
<feature type="domain" description="Microcin J25-processing protein McjB C-terminal" evidence="1">
    <location>
        <begin position="43"/>
        <end position="140"/>
    </location>
</feature>
<evidence type="ECO:0000259" key="1">
    <source>
        <dbReference type="Pfam" id="PF13471"/>
    </source>
</evidence>
<keyword evidence="3" id="KW-1185">Reference proteome</keyword>
<evidence type="ECO:0000313" key="3">
    <source>
        <dbReference type="Proteomes" id="UP001596989"/>
    </source>
</evidence>
<dbReference type="NCBIfam" id="NF033537">
    <property type="entry name" value="lasso_biosyn_B2"/>
    <property type="match status" value="1"/>
</dbReference>
<dbReference type="EMBL" id="JBHTJZ010000035">
    <property type="protein sequence ID" value="MFD0961419.1"/>
    <property type="molecule type" value="Genomic_DNA"/>
</dbReference>
<dbReference type="Proteomes" id="UP001596989">
    <property type="component" value="Unassembled WGS sequence"/>
</dbReference>
<proteinExistence type="predicted"/>